<dbReference type="PANTHER" id="PTHR48475:SF2">
    <property type="entry name" value="RIBONUCLEASE H"/>
    <property type="match status" value="1"/>
</dbReference>
<proteinExistence type="predicted"/>
<accession>A0AAD3P880</accession>
<dbReference type="PANTHER" id="PTHR48475">
    <property type="entry name" value="RIBONUCLEASE H"/>
    <property type="match status" value="1"/>
</dbReference>
<name>A0AAD3P880_NEPGR</name>
<dbReference type="InterPro" id="IPR036397">
    <property type="entry name" value="RNaseH_sf"/>
</dbReference>
<dbReference type="Proteomes" id="UP001279734">
    <property type="component" value="Unassembled WGS sequence"/>
</dbReference>
<reference evidence="1" key="1">
    <citation type="submission" date="2023-05" db="EMBL/GenBank/DDBJ databases">
        <title>Nepenthes gracilis genome sequencing.</title>
        <authorList>
            <person name="Fukushima K."/>
        </authorList>
    </citation>
    <scope>NUCLEOTIDE SEQUENCE</scope>
    <source>
        <strain evidence="1">SING2019-196</strain>
    </source>
</reference>
<organism evidence="1 2">
    <name type="scientific">Nepenthes gracilis</name>
    <name type="common">Slender pitcher plant</name>
    <dbReference type="NCBI Taxonomy" id="150966"/>
    <lineage>
        <taxon>Eukaryota</taxon>
        <taxon>Viridiplantae</taxon>
        <taxon>Streptophyta</taxon>
        <taxon>Embryophyta</taxon>
        <taxon>Tracheophyta</taxon>
        <taxon>Spermatophyta</taxon>
        <taxon>Magnoliopsida</taxon>
        <taxon>eudicotyledons</taxon>
        <taxon>Gunneridae</taxon>
        <taxon>Pentapetalae</taxon>
        <taxon>Caryophyllales</taxon>
        <taxon>Nepenthaceae</taxon>
        <taxon>Nepenthes</taxon>
    </lineage>
</organism>
<protein>
    <submittedName>
        <fullName evidence="1">Uncharacterized protein</fullName>
    </submittedName>
</protein>
<dbReference type="Gene3D" id="3.30.420.10">
    <property type="entry name" value="Ribonuclease H-like superfamily/Ribonuclease H"/>
    <property type="match status" value="1"/>
</dbReference>
<evidence type="ECO:0000313" key="1">
    <source>
        <dbReference type="EMBL" id="GMG99406.1"/>
    </source>
</evidence>
<keyword evidence="2" id="KW-1185">Reference proteome</keyword>
<gene>
    <name evidence="1" type="ORF">Nepgr_001246</name>
</gene>
<dbReference type="GO" id="GO:0003676">
    <property type="term" value="F:nucleic acid binding"/>
    <property type="evidence" value="ECO:0007669"/>
    <property type="project" value="InterPro"/>
</dbReference>
<comment type="caution">
    <text evidence="1">The sequence shown here is derived from an EMBL/GenBank/DDBJ whole genome shotgun (WGS) entry which is preliminary data.</text>
</comment>
<evidence type="ECO:0000313" key="2">
    <source>
        <dbReference type="Proteomes" id="UP001279734"/>
    </source>
</evidence>
<dbReference type="AlphaFoldDB" id="A0AAD3P880"/>
<dbReference type="EMBL" id="BSYO01000001">
    <property type="protein sequence ID" value="GMG99406.1"/>
    <property type="molecule type" value="Genomic_DNA"/>
</dbReference>
<sequence length="198" mass="22956">MKNWIIPYLRYLTDGALPEDAEEVGPHFGDIPSSEWAGENRTLLHGFKTKLEDTWGLWVDELPLVLWSYRITPKEPTCETLFNLCYGIEVVIPIKIGLLSLRVKSFDSQGNSQKIRKYLNLLEKVRDAARMRTAAYQHRITCYYNEKVKVWQFDIGDLVLRSIEATCKMVSQNKLSPNLEEPFLVFAVPWNGAYKLRN</sequence>